<keyword evidence="2" id="KW-1185">Reference proteome</keyword>
<protein>
    <recommendedName>
        <fullName evidence="3">Flp family type IVb pilin</fullName>
    </recommendedName>
</protein>
<sequence>MKSLVRHDPHCGQAMTEYVVVLLFVVVALVAATHPSSPVHALVAALKDAYAAYSYAISLSV</sequence>
<dbReference type="Proteomes" id="UP001326110">
    <property type="component" value="Chromosome"/>
</dbReference>
<proteinExistence type="predicted"/>
<reference evidence="1 2" key="1">
    <citation type="submission" date="2023-11" db="EMBL/GenBank/DDBJ databases">
        <title>MicrobeMod: A computational toolkit for identifying prokaryotic methylation and restriction-modification with nanopore sequencing.</title>
        <authorList>
            <person name="Crits-Christoph A."/>
            <person name="Kang S.C."/>
            <person name="Lee H."/>
            <person name="Ostrov N."/>
        </authorList>
    </citation>
    <scope>NUCLEOTIDE SEQUENCE [LARGE SCALE GENOMIC DNA]</scope>
    <source>
        <strain evidence="1 2">ATCC 25935</strain>
    </source>
</reference>
<dbReference type="EMBL" id="CP140152">
    <property type="protein sequence ID" value="WQH04669.1"/>
    <property type="molecule type" value="Genomic_DNA"/>
</dbReference>
<evidence type="ECO:0000313" key="2">
    <source>
        <dbReference type="Proteomes" id="UP001326110"/>
    </source>
</evidence>
<accession>A0ABZ0XZ56</accession>
<dbReference type="RefSeq" id="WP_154820074.1">
    <property type="nucleotide sequence ID" value="NZ_CP140152.1"/>
</dbReference>
<evidence type="ECO:0000313" key="1">
    <source>
        <dbReference type="EMBL" id="WQH04669.1"/>
    </source>
</evidence>
<evidence type="ECO:0008006" key="3">
    <source>
        <dbReference type="Google" id="ProtNLM"/>
    </source>
</evidence>
<name>A0ABZ0XZ56_9BURK</name>
<gene>
    <name evidence="1" type="ORF">SR858_27125</name>
</gene>
<organism evidence="1 2">
    <name type="scientific">Duganella zoogloeoides</name>
    <dbReference type="NCBI Taxonomy" id="75659"/>
    <lineage>
        <taxon>Bacteria</taxon>
        <taxon>Pseudomonadati</taxon>
        <taxon>Pseudomonadota</taxon>
        <taxon>Betaproteobacteria</taxon>
        <taxon>Burkholderiales</taxon>
        <taxon>Oxalobacteraceae</taxon>
        <taxon>Telluria group</taxon>
        <taxon>Duganella</taxon>
    </lineage>
</organism>
<dbReference type="GeneID" id="43167044"/>